<organism evidence="9 10">
    <name type="scientific">Caldalkalibacillus uzonensis</name>
    <dbReference type="NCBI Taxonomy" id="353224"/>
    <lineage>
        <taxon>Bacteria</taxon>
        <taxon>Bacillati</taxon>
        <taxon>Bacillota</taxon>
        <taxon>Bacilli</taxon>
        <taxon>Bacillales</taxon>
        <taxon>Bacillaceae</taxon>
        <taxon>Caldalkalibacillus</taxon>
    </lineage>
</organism>
<reference evidence="9 10" key="1">
    <citation type="submission" date="2023-07" db="EMBL/GenBank/DDBJ databases">
        <title>Genomic Encyclopedia of Type Strains, Phase IV (KMG-IV): sequencing the most valuable type-strain genomes for metagenomic binning, comparative biology and taxonomic classification.</title>
        <authorList>
            <person name="Goeker M."/>
        </authorList>
    </citation>
    <scope>NUCLEOTIDE SEQUENCE [LARGE SCALE GENOMIC DNA]</scope>
    <source>
        <strain evidence="9 10">DSM 17740</strain>
    </source>
</reference>
<evidence type="ECO:0000256" key="6">
    <source>
        <dbReference type="ARBA" id="ARBA00025856"/>
    </source>
</evidence>
<comment type="subunit">
    <text evidence="6">Interacts with ctc. Interacts with the immature 50S ribosome subunit. 2 molecules of rbgA bind to one 50S subunit.</text>
</comment>
<dbReference type="Pfam" id="PF01926">
    <property type="entry name" value="MMR_HSR1"/>
    <property type="match status" value="1"/>
</dbReference>
<comment type="function">
    <text evidence="5">Essential protein that is required for a late step of 50S ribosomal subunit assembly. Has GTPase activity that is stimulated by interaction with the immature 50S ribosome subunit. Binds to the 23S rRNA. Required for the association of ribosomal proteins rplP and rpmA with the large subunit.</text>
</comment>
<evidence type="ECO:0000256" key="3">
    <source>
        <dbReference type="ARBA" id="ARBA00022741"/>
    </source>
</evidence>
<evidence type="ECO:0000256" key="4">
    <source>
        <dbReference type="ARBA" id="ARBA00023134"/>
    </source>
</evidence>
<sequence>MTIQWFPGHMAKAKRQVTEKLKLIDVVIELLDARLPYSSQNPMMDELVKDKPRLVLLNKEDLADQSITKEWLRFFEQKEFKALAVDAQSGKGISAIPPACQELASHIIRKMKDKGMKPRPIRALIVGIPNVGKSSLINRLAKRHVAKTGDRPGVTKAQQWIKTGGGLELLDTPGILWPKFDDQLVGFKLAASGAIRDEILPKDEVALFAVDFLRRAYPQRLEERYALTELGDGETVQLMEEIGRKRGCLKGGGSVDFERTSDLILNDLRSGKFGPVSFETPQDFETE</sequence>
<evidence type="ECO:0000313" key="9">
    <source>
        <dbReference type="EMBL" id="MDQ0337525.1"/>
    </source>
</evidence>
<dbReference type="EMBL" id="JAUSUQ010000001">
    <property type="protein sequence ID" value="MDQ0337525.1"/>
    <property type="molecule type" value="Genomic_DNA"/>
</dbReference>
<feature type="domain" description="CP-type G" evidence="8">
    <location>
        <begin position="14"/>
        <end position="178"/>
    </location>
</feature>
<keyword evidence="10" id="KW-1185">Reference proteome</keyword>
<dbReference type="Gene3D" id="3.40.50.300">
    <property type="entry name" value="P-loop containing nucleotide triphosphate hydrolases"/>
    <property type="match status" value="1"/>
</dbReference>
<dbReference type="InterPro" id="IPR030378">
    <property type="entry name" value="G_CP_dom"/>
</dbReference>
<dbReference type="PANTHER" id="PTHR45782:SF4">
    <property type="entry name" value="MITOCHONDRIAL RIBOSOME-ASSOCIATED GTPASE 1"/>
    <property type="match status" value="1"/>
</dbReference>
<evidence type="ECO:0000256" key="7">
    <source>
        <dbReference type="PIRNR" id="PIRNR006230"/>
    </source>
</evidence>
<dbReference type="Proteomes" id="UP001232445">
    <property type="component" value="Unassembled WGS sequence"/>
</dbReference>
<comment type="function">
    <text evidence="7">Required for a late step of 50S ribosomal subunit assembly. Has GTPase activity.</text>
</comment>
<dbReference type="InterPro" id="IPR023179">
    <property type="entry name" value="GTP-bd_ortho_bundle_sf"/>
</dbReference>
<dbReference type="InterPro" id="IPR027417">
    <property type="entry name" value="P-loop_NTPase"/>
</dbReference>
<comment type="subcellular location">
    <subcellularLocation>
        <location evidence="7">Cytoplasm</location>
    </subcellularLocation>
</comment>
<proteinExistence type="inferred from homology"/>
<evidence type="ECO:0000313" key="10">
    <source>
        <dbReference type="Proteomes" id="UP001232445"/>
    </source>
</evidence>
<protein>
    <recommendedName>
        <fullName evidence="1 7">Ribosome biogenesis GTPase A</fullName>
    </recommendedName>
</protein>
<dbReference type="InterPro" id="IPR016478">
    <property type="entry name" value="GTPase_MTG1"/>
</dbReference>
<keyword evidence="7" id="KW-0963">Cytoplasm</keyword>
<dbReference type="Gene3D" id="1.10.1580.10">
    <property type="match status" value="1"/>
</dbReference>
<accession>A0ABU0CM74</accession>
<gene>
    <name evidence="9" type="ORF">J2S00_000295</name>
</gene>
<dbReference type="RefSeq" id="WP_307334717.1">
    <property type="nucleotide sequence ID" value="NZ_JAUSUQ010000001.1"/>
</dbReference>
<comment type="caution">
    <text evidence="9">The sequence shown here is derived from an EMBL/GenBank/DDBJ whole genome shotgun (WGS) entry which is preliminary data.</text>
</comment>
<dbReference type="SUPFAM" id="SSF52540">
    <property type="entry name" value="P-loop containing nucleoside triphosphate hydrolases"/>
    <property type="match status" value="1"/>
</dbReference>
<name>A0ABU0CM74_9BACI</name>
<evidence type="ECO:0000259" key="8">
    <source>
        <dbReference type="PROSITE" id="PS51721"/>
    </source>
</evidence>
<evidence type="ECO:0000256" key="1">
    <source>
        <dbReference type="ARBA" id="ARBA00014898"/>
    </source>
</evidence>
<keyword evidence="3 7" id="KW-0547">Nucleotide-binding</keyword>
<dbReference type="PANTHER" id="PTHR45782">
    <property type="entry name" value="MITOCHONDRIAL RIBOSOME-ASSOCIATED GTPASE 1"/>
    <property type="match status" value="1"/>
</dbReference>
<dbReference type="InterPro" id="IPR019991">
    <property type="entry name" value="GTP-bd_ribosome_bgen"/>
</dbReference>
<comment type="similarity">
    <text evidence="7">Belongs to the TRAFAC class YlqF/YawG GTPase family. MTG1 subfamily.</text>
</comment>
<keyword evidence="4 7" id="KW-0342">GTP-binding</keyword>
<dbReference type="PIRSF" id="PIRSF006230">
    <property type="entry name" value="MG442"/>
    <property type="match status" value="1"/>
</dbReference>
<dbReference type="CDD" id="cd01856">
    <property type="entry name" value="YlqF"/>
    <property type="match status" value="1"/>
</dbReference>
<dbReference type="InterPro" id="IPR006073">
    <property type="entry name" value="GTP-bd"/>
</dbReference>
<evidence type="ECO:0000256" key="2">
    <source>
        <dbReference type="ARBA" id="ARBA00022517"/>
    </source>
</evidence>
<keyword evidence="2" id="KW-0690">Ribosome biogenesis</keyword>
<dbReference type="NCBIfam" id="TIGR03596">
    <property type="entry name" value="GTPase_YlqF"/>
    <property type="match status" value="1"/>
</dbReference>
<dbReference type="PROSITE" id="PS51721">
    <property type="entry name" value="G_CP"/>
    <property type="match status" value="1"/>
</dbReference>
<evidence type="ECO:0000256" key="5">
    <source>
        <dbReference type="ARBA" id="ARBA00025021"/>
    </source>
</evidence>